<protein>
    <recommendedName>
        <fullName evidence="3">IMP dehydrogenase/GMP reductase</fullName>
    </recommendedName>
</protein>
<dbReference type="Proteomes" id="UP000265566">
    <property type="component" value="Chromosome 2"/>
</dbReference>
<sequence length="183" mass="21481">MHPFQLIVTYSGWLMCGKKRVYCHLPERVKWQFSFVHDIPKHPSDVAEIPKEMLAPVLIDPIAGFYLDWRQRCGRPWQHEPGYMAWYAKVTHRQIIPPDEGSPPRLANVEQIIEEEHGREIPDTLTIIRDVVQVADNVVAMQEEMTKEELVQEMIRIGSTGRPALTYRIVRHLRGQRHRRQQS</sequence>
<comment type="caution">
    <text evidence="1">The sequence shown here is derived from an EMBL/GenBank/DDBJ whole genome shotgun (WGS) entry which is preliminary data.</text>
</comment>
<dbReference type="Gramene" id="rna9835">
    <property type="protein sequence ID" value="RHN73935.1"/>
    <property type="gene ID" value="gene9835"/>
</dbReference>
<evidence type="ECO:0008006" key="3">
    <source>
        <dbReference type="Google" id="ProtNLM"/>
    </source>
</evidence>
<accession>A0A396JBV2</accession>
<proteinExistence type="predicted"/>
<organism evidence="1 2">
    <name type="scientific">Medicago truncatula</name>
    <name type="common">Barrel medic</name>
    <name type="synonym">Medicago tribuloides</name>
    <dbReference type="NCBI Taxonomy" id="3880"/>
    <lineage>
        <taxon>Eukaryota</taxon>
        <taxon>Viridiplantae</taxon>
        <taxon>Streptophyta</taxon>
        <taxon>Embryophyta</taxon>
        <taxon>Tracheophyta</taxon>
        <taxon>Spermatophyta</taxon>
        <taxon>Magnoliopsida</taxon>
        <taxon>eudicotyledons</taxon>
        <taxon>Gunneridae</taxon>
        <taxon>Pentapetalae</taxon>
        <taxon>rosids</taxon>
        <taxon>fabids</taxon>
        <taxon>Fabales</taxon>
        <taxon>Fabaceae</taxon>
        <taxon>Papilionoideae</taxon>
        <taxon>50 kb inversion clade</taxon>
        <taxon>NPAAA clade</taxon>
        <taxon>Hologalegina</taxon>
        <taxon>IRL clade</taxon>
        <taxon>Trifolieae</taxon>
        <taxon>Medicago</taxon>
    </lineage>
</organism>
<evidence type="ECO:0000313" key="1">
    <source>
        <dbReference type="EMBL" id="RHN73935.1"/>
    </source>
</evidence>
<name>A0A396JBV2_MEDTR</name>
<evidence type="ECO:0000313" key="2">
    <source>
        <dbReference type="Proteomes" id="UP000265566"/>
    </source>
</evidence>
<dbReference type="AlphaFoldDB" id="A0A396JBV2"/>
<dbReference type="EMBL" id="PSQE01000002">
    <property type="protein sequence ID" value="RHN73935.1"/>
    <property type="molecule type" value="Genomic_DNA"/>
</dbReference>
<gene>
    <name evidence="1" type="ORF">MtrunA17_Chr2g0304011</name>
</gene>
<reference evidence="2" key="1">
    <citation type="journal article" date="2018" name="Nat. Plants">
        <title>Whole-genome landscape of Medicago truncatula symbiotic genes.</title>
        <authorList>
            <person name="Pecrix Y."/>
            <person name="Staton S.E."/>
            <person name="Sallet E."/>
            <person name="Lelandais-Briere C."/>
            <person name="Moreau S."/>
            <person name="Carrere S."/>
            <person name="Blein T."/>
            <person name="Jardinaud M.F."/>
            <person name="Latrasse D."/>
            <person name="Zouine M."/>
            <person name="Zahm M."/>
            <person name="Kreplak J."/>
            <person name="Mayjonade B."/>
            <person name="Satge C."/>
            <person name="Perez M."/>
            <person name="Cauet S."/>
            <person name="Marande W."/>
            <person name="Chantry-Darmon C."/>
            <person name="Lopez-Roques C."/>
            <person name="Bouchez O."/>
            <person name="Berard A."/>
            <person name="Debelle F."/>
            <person name="Munos S."/>
            <person name="Bendahmane A."/>
            <person name="Berges H."/>
            <person name="Niebel A."/>
            <person name="Buitink J."/>
            <person name="Frugier F."/>
            <person name="Benhamed M."/>
            <person name="Crespi M."/>
            <person name="Gouzy J."/>
            <person name="Gamas P."/>
        </authorList>
    </citation>
    <scope>NUCLEOTIDE SEQUENCE [LARGE SCALE GENOMIC DNA]</scope>
    <source>
        <strain evidence="2">cv. Jemalong A17</strain>
    </source>
</reference>